<feature type="signal peptide" evidence="1">
    <location>
        <begin position="1"/>
        <end position="24"/>
    </location>
</feature>
<evidence type="ECO:0000313" key="3">
    <source>
        <dbReference type="Proteomes" id="UP000008718"/>
    </source>
</evidence>
<accession>E4T4F7</accession>
<dbReference type="Pfam" id="PF12771">
    <property type="entry name" value="SusD-like_2"/>
    <property type="match status" value="1"/>
</dbReference>
<dbReference type="RefSeq" id="WP_013444970.1">
    <property type="nucleotide sequence ID" value="NC_014734.1"/>
</dbReference>
<dbReference type="STRING" id="694427.Palpr_1455"/>
<gene>
    <name evidence="2" type="ordered locus">Palpr_1455</name>
</gene>
<evidence type="ECO:0000313" key="2">
    <source>
        <dbReference type="EMBL" id="ADQ79601.1"/>
    </source>
</evidence>
<dbReference type="PROSITE" id="PS51257">
    <property type="entry name" value="PROKAR_LIPOPROTEIN"/>
    <property type="match status" value="1"/>
</dbReference>
<name>E4T4F7_PALPW</name>
<dbReference type="InterPro" id="IPR011990">
    <property type="entry name" value="TPR-like_helical_dom_sf"/>
</dbReference>
<dbReference type="EMBL" id="CP002345">
    <property type="protein sequence ID" value="ADQ79601.1"/>
    <property type="molecule type" value="Genomic_DNA"/>
</dbReference>
<dbReference type="Gene3D" id="1.25.40.390">
    <property type="match status" value="1"/>
</dbReference>
<evidence type="ECO:0008006" key="4">
    <source>
        <dbReference type="Google" id="ProtNLM"/>
    </source>
</evidence>
<dbReference type="eggNOG" id="COG4198">
    <property type="taxonomic scope" value="Bacteria"/>
</dbReference>
<dbReference type="OrthoDB" id="1109828at2"/>
<dbReference type="InterPro" id="IPR041662">
    <property type="entry name" value="SusD-like_2"/>
</dbReference>
<protein>
    <recommendedName>
        <fullName evidence="4">Lipoprotein</fullName>
    </recommendedName>
</protein>
<reference evidence="2 3" key="2">
    <citation type="journal article" date="2011" name="Stand. Genomic Sci.">
        <title>Complete genome sequence of Paludibacter propionicigenes type strain (WB4).</title>
        <authorList>
            <person name="Gronow S."/>
            <person name="Munk C."/>
            <person name="Lapidus A."/>
            <person name="Nolan M."/>
            <person name="Lucas S."/>
            <person name="Hammon N."/>
            <person name="Deshpande S."/>
            <person name="Cheng J.F."/>
            <person name="Tapia R."/>
            <person name="Han C."/>
            <person name="Goodwin L."/>
            <person name="Pitluck S."/>
            <person name="Liolios K."/>
            <person name="Ivanova N."/>
            <person name="Mavromatis K."/>
            <person name="Mikhailova N."/>
            <person name="Pati A."/>
            <person name="Chen A."/>
            <person name="Palaniappan K."/>
            <person name="Land M."/>
            <person name="Hauser L."/>
            <person name="Chang Y.J."/>
            <person name="Jeffries C.D."/>
            <person name="Brambilla E."/>
            <person name="Rohde M."/>
            <person name="Goker M."/>
            <person name="Detter J.C."/>
            <person name="Woyke T."/>
            <person name="Bristow J."/>
            <person name="Eisen J.A."/>
            <person name="Markowitz V."/>
            <person name="Hugenholtz P."/>
            <person name="Kyrpides N.C."/>
            <person name="Klenk H.P."/>
        </authorList>
    </citation>
    <scope>NUCLEOTIDE SEQUENCE [LARGE SCALE GENOMIC DNA]</scope>
    <source>
        <strain evidence="3">DSM 17365 / JCM 13257 / WB4</strain>
    </source>
</reference>
<organism evidence="2 3">
    <name type="scientific">Paludibacter propionicigenes (strain DSM 17365 / JCM 13257 / WB4)</name>
    <dbReference type="NCBI Taxonomy" id="694427"/>
    <lineage>
        <taxon>Bacteria</taxon>
        <taxon>Pseudomonadati</taxon>
        <taxon>Bacteroidota</taxon>
        <taxon>Bacteroidia</taxon>
        <taxon>Bacteroidales</taxon>
        <taxon>Paludibacteraceae</taxon>
        <taxon>Paludibacter</taxon>
    </lineage>
</organism>
<sequence length="482" mass="54047">MKYLSKKIALLVLITLAFSSCTNFDELNTDPTRLNQSNPGTLLNPVLYEMASYNWSRYNDYTFPLMQGTVSTSSISGVGWYNIQDAAGDGSWSTYYKWLTNIKEMEKQAIKLNEPNYRAIGMTLRSWIFQLLTDGFGDIPMTEACRGGEGILTPKFDNQLDVYKQIINDLDSANMIFDTANGLKYNADGELLYGTNTTLTSGVSTGIVKWKRFCNSLRMRALLRTLNVSDLNSKNKLSEMLTNPTKYPVFESNTDAALLPLSGVNPQLAPMTRPQDFTAYIYLSEFFVENLKTWNDPRLALFATQATNGTVKSYIGLPSGYAVTPSINASQPKQALAIAPMKITLMSYAELELIKAEYDQRFGTATDAGNHYKKGVTASIEQWGGVVPATYFSNAAVAYNGTLEQLMTQKYYALFFCDYQAWYEYNRTGLPKVPRGVGVSVGKDIPKRFKYPMAIQRTNMKNYQLAKANMGGDEFSIKLIWQ</sequence>
<feature type="chain" id="PRO_5003186844" description="Lipoprotein" evidence="1">
    <location>
        <begin position="25"/>
        <end position="482"/>
    </location>
</feature>
<reference key="1">
    <citation type="submission" date="2010-11" db="EMBL/GenBank/DDBJ databases">
        <title>The complete genome of Paludibacter propionicigenes DSM 17365.</title>
        <authorList>
            <consortium name="US DOE Joint Genome Institute (JGI-PGF)"/>
            <person name="Lucas S."/>
            <person name="Copeland A."/>
            <person name="Lapidus A."/>
            <person name="Bruce D."/>
            <person name="Goodwin L."/>
            <person name="Pitluck S."/>
            <person name="Kyrpides N."/>
            <person name="Mavromatis K."/>
            <person name="Ivanova N."/>
            <person name="Munk A.C."/>
            <person name="Brettin T."/>
            <person name="Detter J.C."/>
            <person name="Han C."/>
            <person name="Tapia R."/>
            <person name="Land M."/>
            <person name="Hauser L."/>
            <person name="Markowitz V."/>
            <person name="Cheng J.-F."/>
            <person name="Hugenholtz P."/>
            <person name="Woyke T."/>
            <person name="Wu D."/>
            <person name="Gronow S."/>
            <person name="Wellnitz S."/>
            <person name="Brambilla E."/>
            <person name="Klenk H.-P."/>
            <person name="Eisen J.A."/>
        </authorList>
    </citation>
    <scope>NUCLEOTIDE SEQUENCE</scope>
    <source>
        <strain>WB4</strain>
    </source>
</reference>
<keyword evidence="3" id="KW-1185">Reference proteome</keyword>
<dbReference type="HOGENOM" id="CLU_025928_1_0_10"/>
<dbReference type="KEGG" id="ppn:Palpr_1455"/>
<evidence type="ECO:0000256" key="1">
    <source>
        <dbReference type="SAM" id="SignalP"/>
    </source>
</evidence>
<dbReference type="Proteomes" id="UP000008718">
    <property type="component" value="Chromosome"/>
</dbReference>
<proteinExistence type="predicted"/>
<dbReference type="AlphaFoldDB" id="E4T4F7"/>
<dbReference type="SUPFAM" id="SSF48452">
    <property type="entry name" value="TPR-like"/>
    <property type="match status" value="1"/>
</dbReference>
<keyword evidence="1" id="KW-0732">Signal</keyword>